<comment type="caution">
    <text evidence="12">The sequence shown here is derived from an EMBL/GenBank/DDBJ whole genome shotgun (WGS) entry which is preliminary data.</text>
</comment>
<dbReference type="CDD" id="cd00336">
    <property type="entry name" value="Ribosomal_L22"/>
    <property type="match status" value="1"/>
</dbReference>
<dbReference type="PANTHER" id="PTHR13501">
    <property type="entry name" value="CHLOROPLAST 50S RIBOSOMAL PROTEIN L22-RELATED"/>
    <property type="match status" value="1"/>
</dbReference>
<evidence type="ECO:0000256" key="8">
    <source>
        <dbReference type="RuleBase" id="RU004005"/>
    </source>
</evidence>
<evidence type="ECO:0000256" key="1">
    <source>
        <dbReference type="ARBA" id="ARBA00009451"/>
    </source>
</evidence>
<comment type="similarity">
    <text evidence="1 7 8">Belongs to the universal ribosomal protein uL22 family.</text>
</comment>
<dbReference type="HAMAP" id="MF_01331_B">
    <property type="entry name" value="Ribosomal_uL22_B"/>
    <property type="match status" value="1"/>
</dbReference>
<dbReference type="InterPro" id="IPR001063">
    <property type="entry name" value="Ribosomal_uL22"/>
</dbReference>
<dbReference type="GO" id="GO:0022625">
    <property type="term" value="C:cytosolic large ribosomal subunit"/>
    <property type="evidence" value="ECO:0007669"/>
    <property type="project" value="TreeGrafter"/>
</dbReference>
<organism evidence="12 13">
    <name type="scientific">Candidatus Terrybacteria bacterium RIFCSPLOWO2_01_FULL_40_23</name>
    <dbReference type="NCBI Taxonomy" id="1802366"/>
    <lineage>
        <taxon>Bacteria</taxon>
        <taxon>Candidatus Terryibacteriota</taxon>
    </lineage>
</organism>
<keyword evidence="5 7" id="KW-0687">Ribonucleoprotein</keyword>
<comment type="function">
    <text evidence="7">The globular domain of the protein is located near the polypeptide exit tunnel on the outside of the subunit, while an extended beta-hairpin is found that lines the wall of the exit tunnel in the center of the 70S ribosome.</text>
</comment>
<evidence type="ECO:0000256" key="6">
    <source>
        <dbReference type="ARBA" id="ARBA00035207"/>
    </source>
</evidence>
<dbReference type="InterPro" id="IPR036394">
    <property type="entry name" value="Ribosomal_uL22_sf"/>
</dbReference>
<accession>A0A1G2PUS6</accession>
<dbReference type="GO" id="GO:0006412">
    <property type="term" value="P:translation"/>
    <property type="evidence" value="ECO:0007669"/>
    <property type="project" value="UniProtKB-UniRule"/>
</dbReference>
<gene>
    <name evidence="7" type="primary">rplV</name>
    <name evidence="12" type="ORF">A3A97_00700</name>
</gene>
<sequence length="181" mass="19830">MAKVTNKNKKVQATLNYLRISPRKVRAVAGLVRDKWAYEAEEILVHTNKKAASPVLKLLNSAVANAVNNTKLSQDKLFVQEIFVNGGPIFSRYMPRARGSAAEIQKKTSHVTIILAEKEGGTAKRSATFVPKSKTVKVPAIRTSPKTDSNQDKGFTATPEKIAPKKSSSGIGRRLFTRKAI</sequence>
<proteinExistence type="inferred from homology"/>
<evidence type="ECO:0000256" key="4">
    <source>
        <dbReference type="ARBA" id="ARBA00022980"/>
    </source>
</evidence>
<evidence type="ECO:0000256" key="2">
    <source>
        <dbReference type="ARBA" id="ARBA00022730"/>
    </source>
</evidence>
<evidence type="ECO:0000256" key="5">
    <source>
        <dbReference type="ARBA" id="ARBA00023274"/>
    </source>
</evidence>
<keyword evidence="4 7" id="KW-0689">Ribosomal protein</keyword>
<evidence type="ECO:0000256" key="9">
    <source>
        <dbReference type="RuleBase" id="RU004006"/>
    </source>
</evidence>
<dbReference type="EMBL" id="MHSW01000014">
    <property type="protein sequence ID" value="OHA52053.1"/>
    <property type="molecule type" value="Genomic_DNA"/>
</dbReference>
<protein>
    <recommendedName>
        <fullName evidence="6 7">Large ribosomal subunit protein uL22</fullName>
    </recommendedName>
</protein>
<dbReference type="Proteomes" id="UP000176951">
    <property type="component" value="Unassembled WGS sequence"/>
</dbReference>
<dbReference type="InterPro" id="IPR005727">
    <property type="entry name" value="Ribosomal_uL22_bac/chlpt-type"/>
</dbReference>
<evidence type="ECO:0000256" key="11">
    <source>
        <dbReference type="SAM" id="MobiDB-lite"/>
    </source>
</evidence>
<comment type="function">
    <text evidence="7 10">This protein binds specifically to 23S rRNA; its binding is stimulated by other ribosomal proteins, e.g., L4, L17, and L20. It is important during the early stages of 50S assembly. It makes multiple contacts with different domains of the 23S rRNA in the assembled 50S subunit and ribosome.</text>
</comment>
<dbReference type="Pfam" id="PF00237">
    <property type="entry name" value="Ribosomal_L22"/>
    <property type="match status" value="1"/>
</dbReference>
<name>A0A1G2PUS6_9BACT</name>
<dbReference type="PANTHER" id="PTHR13501:SF8">
    <property type="entry name" value="LARGE RIBOSOMAL SUBUNIT PROTEIN UL22M"/>
    <property type="match status" value="1"/>
</dbReference>
<comment type="subunit">
    <text evidence="7 9">Part of the 50S ribosomal subunit.</text>
</comment>
<evidence type="ECO:0000256" key="7">
    <source>
        <dbReference type="HAMAP-Rule" id="MF_01331"/>
    </source>
</evidence>
<keyword evidence="3 7" id="KW-0694">RNA-binding</keyword>
<dbReference type="SUPFAM" id="SSF54843">
    <property type="entry name" value="Ribosomal protein L22"/>
    <property type="match status" value="1"/>
</dbReference>
<dbReference type="NCBIfam" id="TIGR01044">
    <property type="entry name" value="rplV_bact"/>
    <property type="match status" value="1"/>
</dbReference>
<keyword evidence="2 7" id="KW-0699">rRNA-binding</keyword>
<dbReference type="AlphaFoldDB" id="A0A1G2PUS6"/>
<evidence type="ECO:0000256" key="10">
    <source>
        <dbReference type="RuleBase" id="RU004008"/>
    </source>
</evidence>
<evidence type="ECO:0000313" key="12">
    <source>
        <dbReference type="EMBL" id="OHA52053.1"/>
    </source>
</evidence>
<feature type="region of interest" description="Disordered" evidence="11">
    <location>
        <begin position="138"/>
        <end position="181"/>
    </location>
</feature>
<dbReference type="InterPro" id="IPR047867">
    <property type="entry name" value="Ribosomal_uL22_bac/org-type"/>
</dbReference>
<dbReference type="GO" id="GO:0019843">
    <property type="term" value="F:rRNA binding"/>
    <property type="evidence" value="ECO:0007669"/>
    <property type="project" value="UniProtKB-UniRule"/>
</dbReference>
<evidence type="ECO:0000256" key="3">
    <source>
        <dbReference type="ARBA" id="ARBA00022884"/>
    </source>
</evidence>
<reference evidence="12 13" key="1">
    <citation type="journal article" date="2016" name="Nat. Commun.">
        <title>Thousands of microbial genomes shed light on interconnected biogeochemical processes in an aquifer system.</title>
        <authorList>
            <person name="Anantharaman K."/>
            <person name="Brown C.T."/>
            <person name="Hug L.A."/>
            <person name="Sharon I."/>
            <person name="Castelle C.J."/>
            <person name="Probst A.J."/>
            <person name="Thomas B.C."/>
            <person name="Singh A."/>
            <person name="Wilkins M.J."/>
            <person name="Karaoz U."/>
            <person name="Brodie E.L."/>
            <person name="Williams K.H."/>
            <person name="Hubbard S.S."/>
            <person name="Banfield J.F."/>
        </authorList>
    </citation>
    <scope>NUCLEOTIDE SEQUENCE [LARGE SCALE GENOMIC DNA]</scope>
</reference>
<dbReference type="Gene3D" id="3.90.470.10">
    <property type="entry name" value="Ribosomal protein L22/L17"/>
    <property type="match status" value="1"/>
</dbReference>
<dbReference type="GO" id="GO:0003735">
    <property type="term" value="F:structural constituent of ribosome"/>
    <property type="evidence" value="ECO:0007669"/>
    <property type="project" value="InterPro"/>
</dbReference>
<evidence type="ECO:0000313" key="13">
    <source>
        <dbReference type="Proteomes" id="UP000176951"/>
    </source>
</evidence>